<dbReference type="GO" id="GO:0003676">
    <property type="term" value="F:nucleic acid binding"/>
    <property type="evidence" value="ECO:0007669"/>
    <property type="project" value="InterPro"/>
</dbReference>
<dbReference type="EMBL" id="CACVBM020001274">
    <property type="protein sequence ID" value="CAA7042778.1"/>
    <property type="molecule type" value="Genomic_DNA"/>
</dbReference>
<gene>
    <name evidence="1" type="ORF">MERR_LOCUS30013</name>
</gene>
<evidence type="ECO:0000313" key="2">
    <source>
        <dbReference type="Proteomes" id="UP000467841"/>
    </source>
</evidence>
<dbReference type="AlphaFoldDB" id="A0A6D2JP80"/>
<dbReference type="InterPro" id="IPR036397">
    <property type="entry name" value="RNaseH_sf"/>
</dbReference>
<accession>A0A6D2JP80</accession>
<reference evidence="1" key="1">
    <citation type="submission" date="2020-01" db="EMBL/GenBank/DDBJ databases">
        <authorList>
            <person name="Mishra B."/>
        </authorList>
    </citation>
    <scope>NUCLEOTIDE SEQUENCE [LARGE SCALE GENOMIC DNA]</scope>
</reference>
<dbReference type="Gene3D" id="3.30.420.10">
    <property type="entry name" value="Ribonuclease H-like superfamily/Ribonuclease H"/>
    <property type="match status" value="1"/>
</dbReference>
<comment type="caution">
    <text evidence="1">The sequence shown here is derived from an EMBL/GenBank/DDBJ whole genome shotgun (WGS) entry which is preliminary data.</text>
</comment>
<organism evidence="1 2">
    <name type="scientific">Microthlaspi erraticum</name>
    <dbReference type="NCBI Taxonomy" id="1685480"/>
    <lineage>
        <taxon>Eukaryota</taxon>
        <taxon>Viridiplantae</taxon>
        <taxon>Streptophyta</taxon>
        <taxon>Embryophyta</taxon>
        <taxon>Tracheophyta</taxon>
        <taxon>Spermatophyta</taxon>
        <taxon>Magnoliopsida</taxon>
        <taxon>eudicotyledons</taxon>
        <taxon>Gunneridae</taxon>
        <taxon>Pentapetalae</taxon>
        <taxon>rosids</taxon>
        <taxon>malvids</taxon>
        <taxon>Brassicales</taxon>
        <taxon>Brassicaceae</taxon>
        <taxon>Coluteocarpeae</taxon>
        <taxon>Microthlaspi</taxon>
    </lineage>
</organism>
<protein>
    <recommendedName>
        <fullName evidence="3">RNase H type-1 domain-containing protein</fullName>
    </recommendedName>
</protein>
<evidence type="ECO:0000313" key="1">
    <source>
        <dbReference type="EMBL" id="CAA7042778.1"/>
    </source>
</evidence>
<name>A0A6D2JP80_9BRAS</name>
<dbReference type="Proteomes" id="UP000467841">
    <property type="component" value="Unassembled WGS sequence"/>
</dbReference>
<proteinExistence type="predicted"/>
<sequence>MKLHDGVALLLSPWISSPHSIFQIRNRSSQISLHLTHSQSHLLVVTSKSPQDPKPIVFHLFSVGNRSRPDPTIGSSSQPLNHRFSLSPPCVAIRQSPSGYTEIHYNKSADLVKMVSKLRDWPVFEILFEEVEKYKRKFQAFSLTHIPGTKNTKADKLARSARDQPYDVYYINSVPVVSLPEPL</sequence>
<keyword evidence="2" id="KW-1185">Reference proteome</keyword>
<evidence type="ECO:0008006" key="3">
    <source>
        <dbReference type="Google" id="ProtNLM"/>
    </source>
</evidence>